<organism evidence="1 2">
    <name type="scientific">Araneus ventricosus</name>
    <name type="common">Orbweaver spider</name>
    <name type="synonym">Epeira ventricosa</name>
    <dbReference type="NCBI Taxonomy" id="182803"/>
    <lineage>
        <taxon>Eukaryota</taxon>
        <taxon>Metazoa</taxon>
        <taxon>Ecdysozoa</taxon>
        <taxon>Arthropoda</taxon>
        <taxon>Chelicerata</taxon>
        <taxon>Arachnida</taxon>
        <taxon>Araneae</taxon>
        <taxon>Araneomorphae</taxon>
        <taxon>Entelegynae</taxon>
        <taxon>Araneoidea</taxon>
        <taxon>Araneidae</taxon>
        <taxon>Araneus</taxon>
    </lineage>
</organism>
<evidence type="ECO:0000313" key="1">
    <source>
        <dbReference type="EMBL" id="GBL74919.1"/>
    </source>
</evidence>
<protein>
    <submittedName>
        <fullName evidence="1">Uncharacterized protein</fullName>
    </submittedName>
</protein>
<reference evidence="1 2" key="1">
    <citation type="journal article" date="2019" name="Sci. Rep.">
        <title>Orb-weaving spider Araneus ventricosus genome elucidates the spidroin gene catalogue.</title>
        <authorList>
            <person name="Kono N."/>
            <person name="Nakamura H."/>
            <person name="Ohtoshi R."/>
            <person name="Moran D.A.P."/>
            <person name="Shinohara A."/>
            <person name="Yoshida Y."/>
            <person name="Fujiwara M."/>
            <person name="Mori M."/>
            <person name="Tomita M."/>
            <person name="Arakawa K."/>
        </authorList>
    </citation>
    <scope>NUCLEOTIDE SEQUENCE [LARGE SCALE GENOMIC DNA]</scope>
</reference>
<evidence type="ECO:0000313" key="2">
    <source>
        <dbReference type="Proteomes" id="UP000499080"/>
    </source>
</evidence>
<dbReference type="EMBL" id="BGPR01079534">
    <property type="protein sequence ID" value="GBL74919.1"/>
    <property type="molecule type" value="Genomic_DNA"/>
</dbReference>
<gene>
    <name evidence="1" type="ORF">AVEN_52831_1</name>
</gene>
<dbReference type="Proteomes" id="UP000499080">
    <property type="component" value="Unassembled WGS sequence"/>
</dbReference>
<comment type="caution">
    <text evidence="1">The sequence shown here is derived from an EMBL/GenBank/DDBJ whole genome shotgun (WGS) entry which is preliminary data.</text>
</comment>
<dbReference type="AlphaFoldDB" id="A0A4Y2A670"/>
<keyword evidence="2" id="KW-1185">Reference proteome</keyword>
<sequence>MLFSSFLDAVSYPLNATPPSLGAGRGIFTRRYLWQIEGRSAGLSFLLRGTEDLWAIRKDSLLNFRGFEGFSFCQEVSFQSKVVCSHSLALECFSSFKARWTSWFVIMAGSFWEDIASELGKVRIFHGRLLLGRHGRWWFIVHSSRSCPFLGSRFEYKST</sequence>
<name>A0A4Y2A670_ARAVE</name>
<accession>A0A4Y2A670</accession>
<proteinExistence type="predicted"/>